<comment type="subcellular location">
    <subcellularLocation>
        <location evidence="1">Membrane</location>
    </subcellularLocation>
</comment>
<sequence length="847" mass="93518">MQVNSHVFGEPCAGVRKYLEVHYACITQSGLHSGTTPRLPSWLLEGAAGNLWQDNKDSYFEDLNDDEDDLEYEEDFEDIEDENDLDISQRRKPILVQATTPVRIPITTPKPTTSTTTTPVVSSTSEANSEDPGVRVNELAHVDQLEIVSNQNNHFDDPSSDFNSGCPPVHSRFLYWNRTSPGEVSIQPCPEGTTGLARWICGHDEERETSQPDMSDCKSHTMSELEASVRNEEPESVIASRLSILTGKRFFGGDLETSVSVIKSISNRLQYLIRHKENFYNKASFVSDVFQNIFRSASNLLNNHLVWKDLSETSRRSKVASDMVSVLEDCAFLWADSLEEPEIVYESTNNAVMAISSTSENSQTFPSTPNTPEWFGNQDSISISLTGDEKELNKMVFFSYKDLHYLLPPKKLEANLVSRVISADVRRKNNREEKDIGLSIHFHHNRSGGPPPSCSRWDEDIGDWSLEGCYILERETSYVKCSCNSPGMFALVTAKESLGGFPDEKSIHTSTGSFSDIISLEIATYIVSVICFLILVLIVIQFRKQIRKLFKKSGCGCCCCICMDRENSDKSRDLYTGATLMEAASSGANASTTTASSSSGSSTSTTLPSRMVTALSADSNRMSGNTLTIRSRLARESAGVHRVPGYSVALRGTSTLNPHSPHQKWEEGSSPLTGKRPSITVNPGAFRRKQDVLDSGSPQLRTTPRHHQYYSSETGSFSSSYNASPSHAVHTDSTTLDECHVYAEIDAPKFPSLNNPIPPPMSGLNSQQHHSIFPPISSSTLFRNGLKRTSGGGGKLHHRNALGGSSESSSDDTVSDLQRISDFSDDEGYDLTPRNLIMNDKNLSVIV</sequence>
<dbReference type="InterPro" id="IPR051587">
    <property type="entry name" value="Adhesion_GPCR"/>
</dbReference>
<feature type="region of interest" description="Disordered" evidence="7">
    <location>
        <begin position="104"/>
        <end position="132"/>
    </location>
</feature>
<feature type="transmembrane region" description="Helical" evidence="8">
    <location>
        <begin position="522"/>
        <end position="542"/>
    </location>
</feature>
<dbReference type="GO" id="GO:0016020">
    <property type="term" value="C:membrane"/>
    <property type="evidence" value="ECO:0007669"/>
    <property type="project" value="UniProtKB-SubCell"/>
</dbReference>
<organism evidence="11">
    <name type="scientific">Lepeophtheirus salmonis</name>
    <name type="common">Salmon louse</name>
    <name type="synonym">Caligus salmonis</name>
    <dbReference type="NCBI Taxonomy" id="72036"/>
    <lineage>
        <taxon>Eukaryota</taxon>
        <taxon>Metazoa</taxon>
        <taxon>Ecdysozoa</taxon>
        <taxon>Arthropoda</taxon>
        <taxon>Crustacea</taxon>
        <taxon>Multicrustacea</taxon>
        <taxon>Hexanauplia</taxon>
        <taxon>Copepoda</taxon>
        <taxon>Siphonostomatoida</taxon>
        <taxon>Caligidae</taxon>
        <taxon>Lepeophtheirus</taxon>
    </lineage>
</organism>
<dbReference type="SMART" id="SM00008">
    <property type="entry name" value="HormR"/>
    <property type="match status" value="1"/>
</dbReference>
<feature type="region of interest" description="Disordered" evidence="7">
    <location>
        <begin position="783"/>
        <end position="815"/>
    </location>
</feature>
<dbReference type="SMART" id="SM00303">
    <property type="entry name" value="GPS"/>
    <property type="match status" value="1"/>
</dbReference>
<keyword evidence="5" id="KW-1015">Disulfide bond</keyword>
<evidence type="ECO:0000256" key="3">
    <source>
        <dbReference type="ARBA" id="ARBA00022989"/>
    </source>
</evidence>
<dbReference type="InterPro" id="IPR032471">
    <property type="entry name" value="AGRL2-4_GAIN_subdom_A"/>
</dbReference>
<protein>
    <recommendedName>
        <fullName evidence="12">Latrophilin Cirl</fullName>
    </recommendedName>
</protein>
<dbReference type="SUPFAM" id="SSF111418">
    <property type="entry name" value="Hormone receptor domain"/>
    <property type="match status" value="1"/>
</dbReference>
<dbReference type="GO" id="GO:0007189">
    <property type="term" value="P:adenylate cyclase-activating G protein-coupled receptor signaling pathway"/>
    <property type="evidence" value="ECO:0007669"/>
    <property type="project" value="TreeGrafter"/>
</dbReference>
<dbReference type="InterPro" id="IPR046338">
    <property type="entry name" value="GAIN_dom_sf"/>
</dbReference>
<evidence type="ECO:0000259" key="10">
    <source>
        <dbReference type="PROSITE" id="PS50227"/>
    </source>
</evidence>
<evidence type="ECO:0000256" key="5">
    <source>
        <dbReference type="ARBA" id="ARBA00023157"/>
    </source>
</evidence>
<feature type="compositionally biased region" description="Low complexity" evidence="7">
    <location>
        <begin position="589"/>
        <end position="606"/>
    </location>
</feature>
<evidence type="ECO:0000256" key="7">
    <source>
        <dbReference type="SAM" id="MobiDB-lite"/>
    </source>
</evidence>
<feature type="region of interest" description="Disordered" evidence="7">
    <location>
        <begin position="589"/>
        <end position="608"/>
    </location>
</feature>
<feature type="domain" description="G-protein coupled receptors family 2 profile 1" evidence="10">
    <location>
        <begin position="166"/>
        <end position="221"/>
    </location>
</feature>
<dbReference type="InterPro" id="IPR001879">
    <property type="entry name" value="GPCR_2_extracellular_dom"/>
</dbReference>
<dbReference type="InterPro" id="IPR000203">
    <property type="entry name" value="GPS"/>
</dbReference>
<dbReference type="OrthoDB" id="5970528at2759"/>
<evidence type="ECO:0000256" key="6">
    <source>
        <dbReference type="ARBA" id="ARBA00023180"/>
    </source>
</evidence>
<accession>A0A0K2UL14</accession>
<dbReference type="Gene3D" id="2.60.120.740">
    <property type="match status" value="1"/>
</dbReference>
<feature type="domain" description="GAIN-B" evidence="9">
    <location>
        <begin position="349"/>
        <end position="499"/>
    </location>
</feature>
<dbReference type="AlphaFoldDB" id="A0A0K2UL14"/>
<dbReference type="Pfam" id="PF02793">
    <property type="entry name" value="HRM"/>
    <property type="match status" value="1"/>
</dbReference>
<dbReference type="PANTHER" id="PTHR45813:SF8">
    <property type="entry name" value="IG-LIKE DOMAIN-CONTAINING PROTEIN"/>
    <property type="match status" value="1"/>
</dbReference>
<proteinExistence type="predicted"/>
<evidence type="ECO:0000259" key="9">
    <source>
        <dbReference type="PROSITE" id="PS50221"/>
    </source>
</evidence>
<feature type="compositionally biased region" description="Low complexity" evidence="7">
    <location>
        <begin position="709"/>
        <end position="720"/>
    </location>
</feature>
<dbReference type="PANTHER" id="PTHR45813">
    <property type="entry name" value="IG-LIKE DOMAIN-CONTAINING PROTEIN"/>
    <property type="match status" value="1"/>
</dbReference>
<dbReference type="Gene3D" id="1.25.40.610">
    <property type="match status" value="1"/>
</dbReference>
<dbReference type="EMBL" id="HACA01021577">
    <property type="protein sequence ID" value="CDW38938.1"/>
    <property type="molecule type" value="Transcribed_RNA"/>
</dbReference>
<reference evidence="11" key="1">
    <citation type="submission" date="2014-05" db="EMBL/GenBank/DDBJ databases">
        <authorList>
            <person name="Chronopoulou M."/>
        </authorList>
    </citation>
    <scope>NUCLEOTIDE SEQUENCE</scope>
    <source>
        <tissue evidence="11">Whole organism</tissue>
    </source>
</reference>
<keyword evidence="2 8" id="KW-0812">Transmembrane</keyword>
<dbReference type="Gene3D" id="4.10.1240.10">
    <property type="entry name" value="GPCR, family 2, extracellular hormone receptor domain"/>
    <property type="match status" value="1"/>
</dbReference>
<feature type="region of interest" description="Disordered" evidence="7">
    <location>
        <begin position="695"/>
        <end position="720"/>
    </location>
</feature>
<evidence type="ECO:0000256" key="4">
    <source>
        <dbReference type="ARBA" id="ARBA00023136"/>
    </source>
</evidence>
<evidence type="ECO:0000256" key="8">
    <source>
        <dbReference type="SAM" id="Phobius"/>
    </source>
</evidence>
<evidence type="ECO:0000313" key="11">
    <source>
        <dbReference type="EMBL" id="CDW38938.1"/>
    </source>
</evidence>
<keyword evidence="6" id="KW-0325">Glycoprotein</keyword>
<dbReference type="PROSITE" id="PS50221">
    <property type="entry name" value="GAIN_B"/>
    <property type="match status" value="1"/>
</dbReference>
<evidence type="ECO:0000256" key="1">
    <source>
        <dbReference type="ARBA" id="ARBA00004370"/>
    </source>
</evidence>
<evidence type="ECO:0000256" key="2">
    <source>
        <dbReference type="ARBA" id="ARBA00022692"/>
    </source>
</evidence>
<dbReference type="InterPro" id="IPR043159">
    <property type="entry name" value="Lectin_gal-bd_sf"/>
</dbReference>
<name>A0A0K2UL14_LEPSM</name>
<dbReference type="Pfam" id="PF01825">
    <property type="entry name" value="GPS"/>
    <property type="match status" value="1"/>
</dbReference>
<dbReference type="PROSITE" id="PS50227">
    <property type="entry name" value="G_PROTEIN_RECEP_F2_3"/>
    <property type="match status" value="1"/>
</dbReference>
<dbReference type="Gene3D" id="2.60.220.50">
    <property type="match status" value="1"/>
</dbReference>
<keyword evidence="4 8" id="KW-0472">Membrane</keyword>
<feature type="compositionally biased region" description="Low complexity" evidence="7">
    <location>
        <begin position="104"/>
        <end position="125"/>
    </location>
</feature>
<evidence type="ECO:0008006" key="12">
    <source>
        <dbReference type="Google" id="ProtNLM"/>
    </source>
</evidence>
<keyword evidence="3 8" id="KW-1133">Transmembrane helix</keyword>
<feature type="region of interest" description="Disordered" evidence="7">
    <location>
        <begin position="652"/>
        <end position="677"/>
    </location>
</feature>
<dbReference type="Pfam" id="PF16489">
    <property type="entry name" value="GAIN"/>
    <property type="match status" value="1"/>
</dbReference>
<dbReference type="GO" id="GO:0004930">
    <property type="term" value="F:G protein-coupled receptor activity"/>
    <property type="evidence" value="ECO:0007669"/>
    <property type="project" value="InterPro"/>
</dbReference>
<dbReference type="InterPro" id="IPR036445">
    <property type="entry name" value="GPCR_2_extracell_dom_sf"/>
</dbReference>
<dbReference type="InterPro" id="IPR057244">
    <property type="entry name" value="GAIN_B"/>
</dbReference>